<dbReference type="InterPro" id="IPR021858">
    <property type="entry name" value="Fun_TF"/>
</dbReference>
<keyword evidence="2 7" id="KW-0812">Transmembrane</keyword>
<reference evidence="8 9" key="1">
    <citation type="submission" date="2018-06" db="EMBL/GenBank/DDBJ databases">
        <title>Fusarium incarnatum-equiseti species complex species 28.</title>
        <authorList>
            <person name="Gardiner D.M."/>
        </authorList>
    </citation>
    <scope>NUCLEOTIDE SEQUENCE [LARGE SCALE GENOMIC DNA]</scope>
    <source>
        <strain evidence="8 9">FIESC_28</strain>
    </source>
</reference>
<evidence type="ECO:0000313" key="9">
    <source>
        <dbReference type="Proteomes" id="UP000253153"/>
    </source>
</evidence>
<organism evidence="8 9">
    <name type="scientific">Fusarium coffeatum</name>
    <dbReference type="NCBI Taxonomy" id="231269"/>
    <lineage>
        <taxon>Eukaryota</taxon>
        <taxon>Fungi</taxon>
        <taxon>Dikarya</taxon>
        <taxon>Ascomycota</taxon>
        <taxon>Pezizomycotina</taxon>
        <taxon>Sordariomycetes</taxon>
        <taxon>Hypocreomycetidae</taxon>
        <taxon>Hypocreales</taxon>
        <taxon>Nectriaceae</taxon>
        <taxon>Fusarium</taxon>
        <taxon>Fusarium incarnatum-equiseti species complex</taxon>
    </lineage>
</organism>
<feature type="transmembrane region" description="Helical" evidence="7">
    <location>
        <begin position="86"/>
        <end position="107"/>
    </location>
</feature>
<feature type="transmembrane region" description="Helical" evidence="7">
    <location>
        <begin position="26"/>
        <end position="45"/>
    </location>
</feature>
<dbReference type="RefSeq" id="XP_031013743.1">
    <property type="nucleotide sequence ID" value="XM_031162200.1"/>
</dbReference>
<feature type="transmembrane region" description="Helical" evidence="7">
    <location>
        <begin position="163"/>
        <end position="187"/>
    </location>
</feature>
<feature type="transmembrane region" description="Helical" evidence="7">
    <location>
        <begin position="52"/>
        <end position="74"/>
    </location>
</feature>
<gene>
    <name evidence="8" type="ORF">FIESC28_08061</name>
</gene>
<feature type="transmembrane region" description="Helical" evidence="7">
    <location>
        <begin position="242"/>
        <end position="264"/>
    </location>
</feature>
<dbReference type="InterPro" id="IPR007568">
    <property type="entry name" value="RTA1"/>
</dbReference>
<feature type="transmembrane region" description="Helical" evidence="7">
    <location>
        <begin position="207"/>
        <end position="230"/>
    </location>
</feature>
<keyword evidence="9" id="KW-1185">Reference proteome</keyword>
<comment type="subcellular location">
    <subcellularLocation>
        <location evidence="1">Membrane</location>
        <topology evidence="1">Multi-pass membrane protein</topology>
    </subcellularLocation>
</comment>
<accession>A0A366R996</accession>
<keyword evidence="3 7" id="KW-1133">Transmembrane helix</keyword>
<evidence type="ECO:0000256" key="4">
    <source>
        <dbReference type="ARBA" id="ARBA00023136"/>
    </source>
</evidence>
<evidence type="ECO:0000256" key="1">
    <source>
        <dbReference type="ARBA" id="ARBA00004141"/>
    </source>
</evidence>
<feature type="region of interest" description="Disordered" evidence="6">
    <location>
        <begin position="278"/>
        <end position="300"/>
    </location>
</feature>
<feature type="compositionally biased region" description="Acidic residues" evidence="6">
    <location>
        <begin position="287"/>
        <end position="297"/>
    </location>
</feature>
<name>A0A366R996_9HYPO</name>
<dbReference type="Proteomes" id="UP000253153">
    <property type="component" value="Unassembled WGS sequence"/>
</dbReference>
<sequence length="652" mass="73827">MADTDYSADYDAAAFDFKLYRYDPSLPAAIVSVVVFAILTAAHTWRLFRVRAYYFTAFTIGGLFETIGYAGRIWSHFDKLSVGGFVLQAIPILVAPALFAASIYMILGRLIRTVGASHLSIIPVQWVTRIFVTGDVIAFSLQAGGGGIQSAGTLDLYNIGEKIIIAGLLVQIVIFGFFVITSVLFHYRLLKFPTPESLRGDVPWKRYLYVLYASSILILVRSIFRVVEYLQGNDGYLISHEIFLYVFDAILMALVMVILVVWYVESIQKDVKSSDMENTELSSYEVPEVDDDDDDESSALKKDPNVALVSDVELNASILFLKRVSSILKDHTNESTYGVRDMALLHHWTISTSHHIYKNSALSVLFQLNFPQIAFKHPFVMQAMLGLTALHIAYLEPEQRLSHAAEASRYHNQSLQGFNEALKHANDETANELFAWSSLNLLYVFGVSGRLGEGLWDESEWGNRKDRILGLGWIPMLRGVQAVLSPSFYTLCGGPLGGLMSIGNWDHLDVEKADHTEDQHFCQTRDVWKDNPDAQSYEDTLHVLRRCRMYSAQYSGLQAESPDQAIYNMSWQGPFLFVPFAPESYFTLLRQRQPPALILYAFYGALLHRFNNDSWFMEGWGYDIVEVVSDLLGAYWRKWIAWPLQVVGLYNQ</sequence>
<dbReference type="Pfam" id="PF04479">
    <property type="entry name" value="RTA1"/>
    <property type="match status" value="1"/>
</dbReference>
<dbReference type="Pfam" id="PF11951">
    <property type="entry name" value="Fungal_trans_2"/>
    <property type="match status" value="1"/>
</dbReference>
<dbReference type="PANTHER" id="PTHR31465">
    <property type="entry name" value="PROTEIN RTA1-RELATED"/>
    <property type="match status" value="1"/>
</dbReference>
<evidence type="ECO:0000256" key="3">
    <source>
        <dbReference type="ARBA" id="ARBA00022989"/>
    </source>
</evidence>
<evidence type="ECO:0000256" key="7">
    <source>
        <dbReference type="SAM" id="Phobius"/>
    </source>
</evidence>
<proteinExistence type="predicted"/>
<dbReference type="OrthoDB" id="3546279at2759"/>
<dbReference type="AlphaFoldDB" id="A0A366R996"/>
<evidence type="ECO:0000313" key="8">
    <source>
        <dbReference type="EMBL" id="RBR13724.1"/>
    </source>
</evidence>
<evidence type="ECO:0000256" key="2">
    <source>
        <dbReference type="ARBA" id="ARBA00022692"/>
    </source>
</evidence>
<dbReference type="GO" id="GO:0016020">
    <property type="term" value="C:membrane"/>
    <property type="evidence" value="ECO:0007669"/>
    <property type="project" value="UniProtKB-SubCell"/>
</dbReference>
<evidence type="ECO:0000256" key="5">
    <source>
        <dbReference type="ARBA" id="ARBA00023242"/>
    </source>
</evidence>
<dbReference type="PANTHER" id="PTHR31465:SF1">
    <property type="entry name" value="PROTEIN RTA1-RELATED"/>
    <property type="match status" value="1"/>
</dbReference>
<keyword evidence="5" id="KW-0539">Nucleus</keyword>
<dbReference type="EMBL" id="QKXC01000176">
    <property type="protein sequence ID" value="RBR13724.1"/>
    <property type="molecule type" value="Genomic_DNA"/>
</dbReference>
<evidence type="ECO:0000256" key="6">
    <source>
        <dbReference type="SAM" id="MobiDB-lite"/>
    </source>
</evidence>
<dbReference type="GeneID" id="41997496"/>
<keyword evidence="4 7" id="KW-0472">Membrane</keyword>
<comment type="caution">
    <text evidence="8">The sequence shown here is derived from an EMBL/GenBank/DDBJ whole genome shotgun (WGS) entry which is preliminary data.</text>
</comment>
<protein>
    <submittedName>
        <fullName evidence="8">Uncharacterized protein</fullName>
    </submittedName>
</protein>